<keyword evidence="1" id="KW-0808">Transferase</keyword>
<dbReference type="AlphaFoldDB" id="A0A1I3XMG5"/>
<dbReference type="InterPro" id="IPR002495">
    <property type="entry name" value="Glyco_trans_8"/>
</dbReference>
<dbReference type="Proteomes" id="UP000198924">
    <property type="component" value="Unassembled WGS sequence"/>
</dbReference>
<evidence type="ECO:0000313" key="2">
    <source>
        <dbReference type="Proteomes" id="UP000198924"/>
    </source>
</evidence>
<dbReference type="SUPFAM" id="SSF53448">
    <property type="entry name" value="Nucleotide-diphospho-sugar transferases"/>
    <property type="match status" value="1"/>
</dbReference>
<dbReference type="Pfam" id="PF01501">
    <property type="entry name" value="Glyco_transf_8"/>
    <property type="match status" value="1"/>
</dbReference>
<reference evidence="2" key="1">
    <citation type="submission" date="2016-10" db="EMBL/GenBank/DDBJ databases">
        <authorList>
            <person name="Varghese N."/>
            <person name="Submissions S."/>
        </authorList>
    </citation>
    <scope>NUCLEOTIDE SEQUENCE [LARGE SCALE GENOMIC DNA]</scope>
    <source>
        <strain evidence="2">DSM 11578</strain>
    </source>
</reference>
<name>A0A1I3XMG5_9GAMM</name>
<dbReference type="GO" id="GO:0016757">
    <property type="term" value="F:glycosyltransferase activity"/>
    <property type="evidence" value="ECO:0007669"/>
    <property type="project" value="InterPro"/>
</dbReference>
<dbReference type="InterPro" id="IPR029044">
    <property type="entry name" value="Nucleotide-diphossugar_trans"/>
</dbReference>
<evidence type="ECO:0000313" key="1">
    <source>
        <dbReference type="EMBL" id="SFK20720.1"/>
    </source>
</evidence>
<dbReference type="RefSeq" id="WP_091712732.1">
    <property type="nucleotide sequence ID" value="NZ_FOSH01000006.1"/>
</dbReference>
<gene>
    <name evidence="1" type="ORF">SAMN04488079_106153</name>
</gene>
<dbReference type="STRING" id="45496.SAMN04488079_106153"/>
<protein>
    <submittedName>
        <fullName evidence="1">Glycosyl transferase family 8</fullName>
    </submittedName>
</protein>
<accession>A0A1I3XMG5</accession>
<dbReference type="OrthoDB" id="181606at2"/>
<sequence length="297" mass="34819">MTKKKAVYVLVSDENDHYTEMAILSASCLRKFSPSLAIELVIDKKTFTGLSNYRKKILDLVDLVNVVDCLGENNAFTSRIIKTQLRKFVTGDYVYIDIDAVPVADISSVFECNTDLAMVYDHNVKKPKDFVFYDYERKTFDDMSWELPKEYFNSGVMFVKDSLRVTRFFEVWHNLWLQNSALGLHKDQPPMHEAIKKTKIDVEPLEPCWNLLIGLQKGICAKKPKIYHYSTIRFDSRSDTWFHQIVKDMKKNSTMDEKFLYEIISTKYPWTNKNSIRLNFAVGNYHRLPLLIFNKLF</sequence>
<proteinExistence type="predicted"/>
<keyword evidence="2" id="KW-1185">Reference proteome</keyword>
<dbReference type="Gene3D" id="3.90.550.10">
    <property type="entry name" value="Spore Coat Polysaccharide Biosynthesis Protein SpsA, Chain A"/>
    <property type="match status" value="1"/>
</dbReference>
<organism evidence="1 2">
    <name type="scientific">Methylophaga sulfidovorans</name>
    <dbReference type="NCBI Taxonomy" id="45496"/>
    <lineage>
        <taxon>Bacteria</taxon>
        <taxon>Pseudomonadati</taxon>
        <taxon>Pseudomonadota</taxon>
        <taxon>Gammaproteobacteria</taxon>
        <taxon>Thiotrichales</taxon>
        <taxon>Piscirickettsiaceae</taxon>
        <taxon>Methylophaga</taxon>
    </lineage>
</organism>
<dbReference type="EMBL" id="FOSH01000006">
    <property type="protein sequence ID" value="SFK20720.1"/>
    <property type="molecule type" value="Genomic_DNA"/>
</dbReference>